<reference evidence="1" key="1">
    <citation type="journal article" date="2020" name="Phytopathology">
        <title>Genome Sequence Resources of Colletotrichum truncatum, C. plurivorum, C. musicola, and C. sojae: Four Species Pathogenic to Soybean (Glycine max).</title>
        <authorList>
            <person name="Rogerio F."/>
            <person name="Boufleur T.R."/>
            <person name="Ciampi-Guillardi M."/>
            <person name="Sukno S.A."/>
            <person name="Thon M.R."/>
            <person name="Massola Junior N.S."/>
            <person name="Baroncelli R."/>
        </authorList>
    </citation>
    <scope>NUCLEOTIDE SEQUENCE</scope>
    <source>
        <strain evidence="1">LFN0074</strain>
    </source>
</reference>
<gene>
    <name evidence="1" type="ORF">CMUS01_10964</name>
</gene>
<accession>A0A8H6N7P8</accession>
<evidence type="ECO:0000313" key="1">
    <source>
        <dbReference type="EMBL" id="KAF6822753.1"/>
    </source>
</evidence>
<comment type="caution">
    <text evidence="1">The sequence shown here is derived from an EMBL/GenBank/DDBJ whole genome shotgun (WGS) entry which is preliminary data.</text>
</comment>
<name>A0A8H6N7P8_9PEZI</name>
<proteinExistence type="predicted"/>
<protein>
    <submittedName>
        <fullName evidence="1">Uncharacterized protein</fullName>
    </submittedName>
</protein>
<organism evidence="1 2">
    <name type="scientific">Colletotrichum musicola</name>
    <dbReference type="NCBI Taxonomy" id="2175873"/>
    <lineage>
        <taxon>Eukaryota</taxon>
        <taxon>Fungi</taxon>
        <taxon>Dikarya</taxon>
        <taxon>Ascomycota</taxon>
        <taxon>Pezizomycotina</taxon>
        <taxon>Sordariomycetes</taxon>
        <taxon>Hypocreomycetidae</taxon>
        <taxon>Glomerellales</taxon>
        <taxon>Glomerellaceae</taxon>
        <taxon>Colletotrichum</taxon>
        <taxon>Colletotrichum orchidearum species complex</taxon>
    </lineage>
</organism>
<dbReference type="Proteomes" id="UP000639643">
    <property type="component" value="Unassembled WGS sequence"/>
</dbReference>
<dbReference type="EMBL" id="WIGM01000530">
    <property type="protein sequence ID" value="KAF6822753.1"/>
    <property type="molecule type" value="Genomic_DNA"/>
</dbReference>
<evidence type="ECO:0000313" key="2">
    <source>
        <dbReference type="Proteomes" id="UP000639643"/>
    </source>
</evidence>
<dbReference type="AlphaFoldDB" id="A0A8H6N7P8"/>
<keyword evidence="2" id="KW-1185">Reference proteome</keyword>
<sequence length="80" mass="8520">MLDPRATILTSPWKSGVVILFTIGNSSPRSLGNEPMFGLHPISHDAMSAEAPTSLPLPFRTPALLVPRANPLVASAPPRH</sequence>